<keyword evidence="1" id="KW-0732">Signal</keyword>
<feature type="chain" id="PRO_5014688764" evidence="1">
    <location>
        <begin position="20"/>
        <end position="114"/>
    </location>
</feature>
<name>A0A2M4B203_9DIPT</name>
<dbReference type="AlphaFoldDB" id="A0A2M4B203"/>
<organism evidence="2">
    <name type="scientific">Anopheles triannulatus</name>
    <dbReference type="NCBI Taxonomy" id="58253"/>
    <lineage>
        <taxon>Eukaryota</taxon>
        <taxon>Metazoa</taxon>
        <taxon>Ecdysozoa</taxon>
        <taxon>Arthropoda</taxon>
        <taxon>Hexapoda</taxon>
        <taxon>Insecta</taxon>
        <taxon>Pterygota</taxon>
        <taxon>Neoptera</taxon>
        <taxon>Endopterygota</taxon>
        <taxon>Diptera</taxon>
        <taxon>Nematocera</taxon>
        <taxon>Culicoidea</taxon>
        <taxon>Culicidae</taxon>
        <taxon>Anophelinae</taxon>
        <taxon>Anopheles</taxon>
    </lineage>
</organism>
<accession>A0A2M4B203</accession>
<feature type="signal peptide" evidence="1">
    <location>
        <begin position="1"/>
        <end position="19"/>
    </location>
</feature>
<evidence type="ECO:0000256" key="1">
    <source>
        <dbReference type="SAM" id="SignalP"/>
    </source>
</evidence>
<dbReference type="EMBL" id="GGFK01013734">
    <property type="protein sequence ID" value="MBW47055.1"/>
    <property type="molecule type" value="Transcribed_RNA"/>
</dbReference>
<proteinExistence type="predicted"/>
<reference evidence="2" key="1">
    <citation type="submission" date="2018-01" db="EMBL/GenBank/DDBJ databases">
        <title>An insight into the sialome of Amazonian anophelines.</title>
        <authorList>
            <person name="Ribeiro J.M."/>
            <person name="Scarpassa V."/>
            <person name="Calvo E."/>
        </authorList>
    </citation>
    <scope>NUCLEOTIDE SEQUENCE</scope>
    <source>
        <tissue evidence="2">Salivary glands</tissue>
    </source>
</reference>
<sequence length="114" mass="12365">MCRLCGQLLLMLCSSFRLAFVGFGYGRVGTVPEQIHHLCHRRLAGVSPAYSRHRVVVLCITASVWMGRAIPYFRGSGTGSGSLSGRGGRLMMVTMPAAHMQSRLHTVHYATGTG</sequence>
<evidence type="ECO:0000313" key="2">
    <source>
        <dbReference type="EMBL" id="MBW47055.1"/>
    </source>
</evidence>
<protein>
    <submittedName>
        <fullName evidence="2">Putative secreted protein</fullName>
    </submittedName>
</protein>